<evidence type="ECO:0000256" key="1">
    <source>
        <dbReference type="ARBA" id="ARBA00022857"/>
    </source>
</evidence>
<gene>
    <name evidence="4" type="ORF">J2S43_003388</name>
</gene>
<dbReference type="Gene3D" id="3.90.25.10">
    <property type="entry name" value="UDP-galactose 4-epimerase, domain 1"/>
    <property type="match status" value="1"/>
</dbReference>
<evidence type="ECO:0000313" key="4">
    <source>
        <dbReference type="EMBL" id="MDP9794876.1"/>
    </source>
</evidence>
<feature type="domain" description="NmrA-like" evidence="3">
    <location>
        <begin position="3"/>
        <end position="230"/>
    </location>
</feature>
<dbReference type="Pfam" id="PF05368">
    <property type="entry name" value="NmrA"/>
    <property type="match status" value="1"/>
</dbReference>
<organism evidence="4 5">
    <name type="scientific">Catenuloplanes nepalensis</name>
    <dbReference type="NCBI Taxonomy" id="587533"/>
    <lineage>
        <taxon>Bacteria</taxon>
        <taxon>Bacillati</taxon>
        <taxon>Actinomycetota</taxon>
        <taxon>Actinomycetes</taxon>
        <taxon>Micromonosporales</taxon>
        <taxon>Micromonosporaceae</taxon>
        <taxon>Catenuloplanes</taxon>
    </lineage>
</organism>
<dbReference type="PANTHER" id="PTHR47706">
    <property type="entry name" value="NMRA-LIKE FAMILY PROTEIN"/>
    <property type="match status" value="1"/>
</dbReference>
<dbReference type="RefSeq" id="WP_306830221.1">
    <property type="nucleotide sequence ID" value="NZ_JAUSRA010000001.1"/>
</dbReference>
<keyword evidence="5" id="KW-1185">Reference proteome</keyword>
<dbReference type="SUPFAM" id="SSF51735">
    <property type="entry name" value="NAD(P)-binding Rossmann-fold domains"/>
    <property type="match status" value="1"/>
</dbReference>
<reference evidence="4 5" key="1">
    <citation type="submission" date="2023-07" db="EMBL/GenBank/DDBJ databases">
        <title>Sequencing the genomes of 1000 actinobacteria strains.</title>
        <authorList>
            <person name="Klenk H.-P."/>
        </authorList>
    </citation>
    <scope>NUCLEOTIDE SEQUENCE [LARGE SCALE GENOMIC DNA]</scope>
    <source>
        <strain evidence="4 5">DSM 44710</strain>
    </source>
</reference>
<protein>
    <submittedName>
        <fullName evidence="4">Nucleoside-diphosphate-sugar epimerase</fullName>
    </submittedName>
</protein>
<dbReference type="InterPro" id="IPR036291">
    <property type="entry name" value="NAD(P)-bd_dom_sf"/>
</dbReference>
<proteinExistence type="predicted"/>
<sequence length="318" mass="33735">MTVVLVAGATGSLGSLIVKNLLERGATVRALVRPSSADGGTRLRDVAGHPRLSLRVGDLTDGAAALAPHLESVEVVVSAVQGGPEVIIDGQTELLRAAERAGVHRMIPSDFSINLWGYGYGVNILSDLRRTFAEAFRTSPVARTSVAIGAFPEYFLGPFHEVLDPAAGTFSIWGDGTRKIDITTIPDAAAFTAAIALDPMTAGRDVHVVGRQLSLLELRNEVEAATGRRWALVRKGSLDDLQTEIVRRQFAATNPFAYVALQYQTGMYGGSASLTDVRNADYPDVVPASVAEYLAGPGAAHFAVPESAVDRDDWPATV</sequence>
<name>A0ABT9MTU6_9ACTN</name>
<evidence type="ECO:0000256" key="2">
    <source>
        <dbReference type="ARBA" id="ARBA00023002"/>
    </source>
</evidence>
<dbReference type="InterPro" id="IPR051609">
    <property type="entry name" value="NmrA/Isoflavone_reductase-like"/>
</dbReference>
<dbReference type="PANTHER" id="PTHR47706:SF9">
    <property type="entry name" value="NMRA-LIKE DOMAIN-CONTAINING PROTEIN-RELATED"/>
    <property type="match status" value="1"/>
</dbReference>
<evidence type="ECO:0000259" key="3">
    <source>
        <dbReference type="Pfam" id="PF05368"/>
    </source>
</evidence>
<dbReference type="EMBL" id="JAUSRA010000001">
    <property type="protein sequence ID" value="MDP9794876.1"/>
    <property type="molecule type" value="Genomic_DNA"/>
</dbReference>
<dbReference type="InterPro" id="IPR008030">
    <property type="entry name" value="NmrA-like"/>
</dbReference>
<keyword evidence="1" id="KW-0521">NADP</keyword>
<accession>A0ABT9MTU6</accession>
<dbReference type="Gene3D" id="3.40.50.720">
    <property type="entry name" value="NAD(P)-binding Rossmann-like Domain"/>
    <property type="match status" value="1"/>
</dbReference>
<dbReference type="Proteomes" id="UP001240984">
    <property type="component" value="Unassembled WGS sequence"/>
</dbReference>
<comment type="caution">
    <text evidence="4">The sequence shown here is derived from an EMBL/GenBank/DDBJ whole genome shotgun (WGS) entry which is preliminary data.</text>
</comment>
<keyword evidence="2" id="KW-0560">Oxidoreductase</keyword>
<evidence type="ECO:0000313" key="5">
    <source>
        <dbReference type="Proteomes" id="UP001240984"/>
    </source>
</evidence>